<dbReference type="EMBL" id="BARS01054721">
    <property type="protein sequence ID" value="GAG51168.1"/>
    <property type="molecule type" value="Genomic_DNA"/>
</dbReference>
<proteinExistence type="predicted"/>
<comment type="caution">
    <text evidence="1">The sequence shown here is derived from an EMBL/GenBank/DDBJ whole genome shotgun (WGS) entry which is preliminary data.</text>
</comment>
<name>X0YRZ1_9ZZZZ</name>
<accession>X0YRZ1</accession>
<organism evidence="1">
    <name type="scientific">marine sediment metagenome</name>
    <dbReference type="NCBI Taxonomy" id="412755"/>
    <lineage>
        <taxon>unclassified sequences</taxon>
        <taxon>metagenomes</taxon>
        <taxon>ecological metagenomes</taxon>
    </lineage>
</organism>
<reference evidence="1" key="1">
    <citation type="journal article" date="2014" name="Front. Microbiol.">
        <title>High frequency of phylogenetically diverse reductive dehalogenase-homologous genes in deep subseafloor sedimentary metagenomes.</title>
        <authorList>
            <person name="Kawai M."/>
            <person name="Futagami T."/>
            <person name="Toyoda A."/>
            <person name="Takaki Y."/>
            <person name="Nishi S."/>
            <person name="Hori S."/>
            <person name="Arai W."/>
            <person name="Tsubouchi T."/>
            <person name="Morono Y."/>
            <person name="Uchiyama I."/>
            <person name="Ito T."/>
            <person name="Fujiyama A."/>
            <person name="Inagaki F."/>
            <person name="Takami H."/>
        </authorList>
    </citation>
    <scope>NUCLEOTIDE SEQUENCE</scope>
    <source>
        <strain evidence="1">Expedition CK06-06</strain>
    </source>
</reference>
<sequence length="142" mass="16224">MSDICICSRNWVHGWKNVEFELIELGEGELEKRFKNLEQEALRRFGKMTKDNIGIDVGFVCAVDTILKGLGKELGIIHRVFPDNFMDRDKWTEKAFELAGDAVSKLQLSVDIKIGHPRVAWLTHAFQNIEANKAITQSKLHD</sequence>
<dbReference type="AlphaFoldDB" id="X0YRZ1"/>
<gene>
    <name evidence="1" type="ORF">S01H1_80951</name>
</gene>
<evidence type="ECO:0000313" key="1">
    <source>
        <dbReference type="EMBL" id="GAG51168.1"/>
    </source>
</evidence>
<protein>
    <submittedName>
        <fullName evidence="1">Uncharacterized protein</fullName>
    </submittedName>
</protein>